<dbReference type="AlphaFoldDB" id="A0A6I3MG30"/>
<evidence type="ECO:0000313" key="2">
    <source>
        <dbReference type="Proteomes" id="UP000433071"/>
    </source>
</evidence>
<reference evidence="1 2" key="1">
    <citation type="submission" date="2019-11" db="EMBL/GenBank/DDBJ databases">
        <title>Agromyces kandeliae sp. nov., isolated from mangrove soil.</title>
        <authorList>
            <person name="Wang R."/>
        </authorList>
    </citation>
    <scope>NUCLEOTIDE SEQUENCE [LARGE SCALE GENOMIC DNA]</scope>
    <source>
        <strain evidence="1 2">JCM 11433</strain>
    </source>
</reference>
<protein>
    <submittedName>
        <fullName evidence="1">Uncharacterized protein</fullName>
    </submittedName>
</protein>
<keyword evidence="2" id="KW-1185">Reference proteome</keyword>
<proteinExistence type="predicted"/>
<sequence>MRYWQPKLRGVRPGTWLQFDGSRRIAVIRTVNAGYPPRPLLRADTWAADDATRDFIGYFPIDELRLCAEMVWSLYQEATTAPPEDITMNARQHGPDKWHPLLNADENRPGFWTLRDADGHTYGGIRITRQGTDVYYLAQYRGNPIGRFDRLRTAAENVHLAHVRATQHHRPFDHGPVPRP</sequence>
<gene>
    <name evidence="1" type="ORF">GJ743_18340</name>
</gene>
<comment type="caution">
    <text evidence="1">The sequence shown here is derived from an EMBL/GenBank/DDBJ whole genome shotgun (WGS) entry which is preliminary data.</text>
</comment>
<organism evidence="1 2">
    <name type="scientific">Agromyces bracchium</name>
    <dbReference type="NCBI Taxonomy" id="88376"/>
    <lineage>
        <taxon>Bacteria</taxon>
        <taxon>Bacillati</taxon>
        <taxon>Actinomycetota</taxon>
        <taxon>Actinomycetes</taxon>
        <taxon>Micrococcales</taxon>
        <taxon>Microbacteriaceae</taxon>
        <taxon>Agromyces</taxon>
    </lineage>
</organism>
<accession>A0A6I3MG30</accession>
<name>A0A6I3MG30_9MICO</name>
<evidence type="ECO:0000313" key="1">
    <source>
        <dbReference type="EMBL" id="MTH70326.1"/>
    </source>
</evidence>
<dbReference type="OrthoDB" id="5123246at2"/>
<dbReference type="Proteomes" id="UP000433071">
    <property type="component" value="Unassembled WGS sequence"/>
</dbReference>
<dbReference type="EMBL" id="WMLB01000044">
    <property type="protein sequence ID" value="MTH70326.1"/>
    <property type="molecule type" value="Genomic_DNA"/>
</dbReference>
<dbReference type="RefSeq" id="WP_155053348.1">
    <property type="nucleotide sequence ID" value="NZ_BAAAIB010000008.1"/>
</dbReference>